<dbReference type="PANTHER" id="PTHR21327:SF48">
    <property type="entry name" value="BIFUNCTIONAL RIBOFLAVIN BIOSYNTHESIS PROTEIN RIBA 1, CHLOROPLASTIC"/>
    <property type="match status" value="1"/>
</dbReference>
<gene>
    <name evidence="5" type="ORF">Cgig2_003742</name>
</gene>
<dbReference type="Proteomes" id="UP001153076">
    <property type="component" value="Unassembled WGS sequence"/>
</dbReference>
<evidence type="ECO:0000256" key="2">
    <source>
        <dbReference type="ARBA" id="ARBA00008976"/>
    </source>
</evidence>
<dbReference type="InterPro" id="IPR017945">
    <property type="entry name" value="DHBP_synth_RibB-like_a/b_dom"/>
</dbReference>
<keyword evidence="6" id="KW-1185">Reference proteome</keyword>
<evidence type="ECO:0000256" key="4">
    <source>
        <dbReference type="ARBA" id="ARBA00022723"/>
    </source>
</evidence>
<evidence type="ECO:0000313" key="5">
    <source>
        <dbReference type="EMBL" id="KAJ8429786.1"/>
    </source>
</evidence>
<organism evidence="5 6">
    <name type="scientific">Carnegiea gigantea</name>
    <dbReference type="NCBI Taxonomy" id="171969"/>
    <lineage>
        <taxon>Eukaryota</taxon>
        <taxon>Viridiplantae</taxon>
        <taxon>Streptophyta</taxon>
        <taxon>Embryophyta</taxon>
        <taxon>Tracheophyta</taxon>
        <taxon>Spermatophyta</taxon>
        <taxon>Magnoliopsida</taxon>
        <taxon>eudicotyledons</taxon>
        <taxon>Gunneridae</taxon>
        <taxon>Pentapetalae</taxon>
        <taxon>Caryophyllales</taxon>
        <taxon>Cactineae</taxon>
        <taxon>Cactaceae</taxon>
        <taxon>Cactoideae</taxon>
        <taxon>Echinocereeae</taxon>
        <taxon>Carnegiea</taxon>
    </lineage>
</organism>
<dbReference type="PANTHER" id="PTHR21327">
    <property type="entry name" value="GTP CYCLOHYDROLASE II-RELATED"/>
    <property type="match status" value="1"/>
</dbReference>
<reference evidence="5" key="1">
    <citation type="submission" date="2022-04" db="EMBL/GenBank/DDBJ databases">
        <title>Carnegiea gigantea Genome sequencing and assembly v2.</title>
        <authorList>
            <person name="Copetti D."/>
            <person name="Sanderson M.J."/>
            <person name="Burquez A."/>
            <person name="Wojciechowski M.F."/>
        </authorList>
    </citation>
    <scope>NUCLEOTIDE SEQUENCE</scope>
    <source>
        <strain evidence="5">SGP5-SGP5p</strain>
        <tissue evidence="5">Aerial part</tissue>
    </source>
</reference>
<comment type="pathway">
    <text evidence="1">Cofactor biosynthesis; riboflavin biosynthesis.</text>
</comment>
<dbReference type="GO" id="GO:0009231">
    <property type="term" value="P:riboflavin biosynthetic process"/>
    <property type="evidence" value="ECO:0007669"/>
    <property type="project" value="UniProtKB-KW"/>
</dbReference>
<dbReference type="EMBL" id="JAKOGI010000859">
    <property type="protein sequence ID" value="KAJ8429786.1"/>
    <property type="molecule type" value="Genomic_DNA"/>
</dbReference>
<accession>A0A9Q1JRS3</accession>
<dbReference type="GO" id="GO:0008686">
    <property type="term" value="F:3,4-dihydroxy-2-butanone-4-phosphate synthase activity"/>
    <property type="evidence" value="ECO:0007669"/>
    <property type="project" value="InterPro"/>
</dbReference>
<keyword evidence="4" id="KW-0479">Metal-binding</keyword>
<dbReference type="Pfam" id="PF00926">
    <property type="entry name" value="DHBP_synthase"/>
    <property type="match status" value="2"/>
</dbReference>
<dbReference type="GO" id="GO:0046872">
    <property type="term" value="F:metal ion binding"/>
    <property type="evidence" value="ECO:0007669"/>
    <property type="project" value="UniProtKB-KW"/>
</dbReference>
<protein>
    <recommendedName>
        <fullName evidence="7">3,4-dihydroxy-2-butanone-4-phosphate synthase</fullName>
    </recommendedName>
</protein>
<dbReference type="GO" id="GO:0009507">
    <property type="term" value="C:chloroplast"/>
    <property type="evidence" value="ECO:0007669"/>
    <property type="project" value="TreeGrafter"/>
</dbReference>
<dbReference type="Gene3D" id="3.90.870.10">
    <property type="entry name" value="DHBP synthase"/>
    <property type="match status" value="1"/>
</dbReference>
<evidence type="ECO:0000256" key="3">
    <source>
        <dbReference type="ARBA" id="ARBA00022619"/>
    </source>
</evidence>
<name>A0A9Q1JRS3_9CARY</name>
<dbReference type="AlphaFoldDB" id="A0A9Q1JRS3"/>
<keyword evidence="3" id="KW-0686">Riboflavin biosynthesis</keyword>
<comment type="caution">
    <text evidence="5">The sequence shown here is derived from an EMBL/GenBank/DDBJ whole genome shotgun (WGS) entry which is preliminary data.</text>
</comment>
<evidence type="ECO:0008006" key="7">
    <source>
        <dbReference type="Google" id="ProtNLM"/>
    </source>
</evidence>
<evidence type="ECO:0000313" key="6">
    <source>
        <dbReference type="Proteomes" id="UP001153076"/>
    </source>
</evidence>
<comment type="similarity">
    <text evidence="2">In the C-terminal section; belongs to the GTP cyclohydrolase II family.</text>
</comment>
<dbReference type="OrthoDB" id="60371at2759"/>
<proteinExistence type="inferred from homology"/>
<dbReference type="InterPro" id="IPR000422">
    <property type="entry name" value="DHBP_synthase_RibB"/>
</dbReference>
<evidence type="ECO:0000256" key="1">
    <source>
        <dbReference type="ARBA" id="ARBA00005104"/>
    </source>
</evidence>
<sequence>MWTRLHGTKPSLAAGLTSKLAVVSLGGKSSCKVKDGLRTMAAVVSGEAIYSAEMLDNDRPLGVEMLPDAVSMGALAADTAPTSVGFAIDDEFDLDKPTEGFASIPEAIEDIRRGKIVIVVDDEDGENEGDMVMAAELATPEVMAFFVKHGTGIVCVSMKDENLGRLQLPLMVASKDNEEKLSIAFTVTVLHFLDTVTVLNEFPSHRMILMLRVINSYENVQDATNGTTTGVSAHDRATIMRALASKGSKPGDFSRPGPYIPIEI</sequence>
<dbReference type="SUPFAM" id="SSF55821">
    <property type="entry name" value="YrdC/RibB"/>
    <property type="match status" value="1"/>
</dbReference>